<dbReference type="InterPro" id="IPR029787">
    <property type="entry name" value="Nucleotide_cyclase"/>
</dbReference>
<dbReference type="SUPFAM" id="SSF55073">
    <property type="entry name" value="Nucleotide cyclase"/>
    <property type="match status" value="1"/>
</dbReference>
<gene>
    <name evidence="2" type="ORF">LCGC14_2412260</name>
</gene>
<dbReference type="EMBL" id="LAZR01036474">
    <property type="protein sequence ID" value="KKL24744.1"/>
    <property type="molecule type" value="Genomic_DNA"/>
</dbReference>
<organism evidence="2">
    <name type="scientific">marine sediment metagenome</name>
    <dbReference type="NCBI Taxonomy" id="412755"/>
    <lineage>
        <taxon>unclassified sequences</taxon>
        <taxon>metagenomes</taxon>
        <taxon>ecological metagenomes</taxon>
    </lineage>
</organism>
<dbReference type="CDD" id="cd07302">
    <property type="entry name" value="CHD"/>
    <property type="match status" value="1"/>
</dbReference>
<sequence>MPEERAKRKLSAILCADVKGYSRLMEHDESLTVQTLKAYREIVTSLIQDYRGRVVDSPGDNVLAEFGSVVDAVEGAVKVQQELKEKNAALPENRRMEFRIGVNLEM</sequence>
<dbReference type="GO" id="GO:0035556">
    <property type="term" value="P:intracellular signal transduction"/>
    <property type="evidence" value="ECO:0007669"/>
    <property type="project" value="InterPro"/>
</dbReference>
<dbReference type="GO" id="GO:0006171">
    <property type="term" value="P:cAMP biosynthetic process"/>
    <property type="evidence" value="ECO:0007669"/>
    <property type="project" value="TreeGrafter"/>
</dbReference>
<protein>
    <recommendedName>
        <fullName evidence="1">Guanylate cyclase domain-containing protein</fullName>
    </recommendedName>
</protein>
<proteinExistence type="predicted"/>
<evidence type="ECO:0000259" key="1">
    <source>
        <dbReference type="PROSITE" id="PS50125"/>
    </source>
</evidence>
<dbReference type="InterPro" id="IPR050697">
    <property type="entry name" value="Adenylyl/Guanylyl_Cyclase_3/4"/>
</dbReference>
<name>A0A0F9BS48_9ZZZZ</name>
<dbReference type="InterPro" id="IPR001054">
    <property type="entry name" value="A/G_cyclase"/>
</dbReference>
<evidence type="ECO:0000313" key="2">
    <source>
        <dbReference type="EMBL" id="KKL24744.1"/>
    </source>
</evidence>
<dbReference type="PANTHER" id="PTHR43081">
    <property type="entry name" value="ADENYLATE CYCLASE, TERMINAL-DIFFERENTIATION SPECIFIC-RELATED"/>
    <property type="match status" value="1"/>
</dbReference>
<comment type="caution">
    <text evidence="2">The sequence shown here is derived from an EMBL/GenBank/DDBJ whole genome shotgun (WGS) entry which is preliminary data.</text>
</comment>
<dbReference type="PANTHER" id="PTHR43081:SF19">
    <property type="entry name" value="PH-SENSITIVE ADENYLATE CYCLASE RV1264"/>
    <property type="match status" value="1"/>
</dbReference>
<dbReference type="PROSITE" id="PS50125">
    <property type="entry name" value="GUANYLATE_CYCLASE_2"/>
    <property type="match status" value="1"/>
</dbReference>
<reference evidence="2" key="1">
    <citation type="journal article" date="2015" name="Nature">
        <title>Complex archaea that bridge the gap between prokaryotes and eukaryotes.</title>
        <authorList>
            <person name="Spang A."/>
            <person name="Saw J.H."/>
            <person name="Jorgensen S.L."/>
            <person name="Zaremba-Niedzwiedzka K."/>
            <person name="Martijn J."/>
            <person name="Lind A.E."/>
            <person name="van Eijk R."/>
            <person name="Schleper C."/>
            <person name="Guy L."/>
            <person name="Ettema T.J."/>
        </authorList>
    </citation>
    <scope>NUCLEOTIDE SEQUENCE</scope>
</reference>
<dbReference type="AlphaFoldDB" id="A0A0F9BS48"/>
<feature type="domain" description="Guanylate cyclase" evidence="1">
    <location>
        <begin position="12"/>
        <end position="103"/>
    </location>
</feature>
<dbReference type="Gene3D" id="3.30.70.1230">
    <property type="entry name" value="Nucleotide cyclase"/>
    <property type="match status" value="1"/>
</dbReference>
<accession>A0A0F9BS48</accession>